<feature type="compositionally biased region" description="Basic and acidic residues" evidence="1">
    <location>
        <begin position="37"/>
        <end position="60"/>
    </location>
</feature>
<protein>
    <recommendedName>
        <fullName evidence="4">Peroxin-14</fullName>
    </recommendedName>
</protein>
<keyword evidence="3" id="KW-1185">Reference proteome</keyword>
<dbReference type="EMBL" id="JAVRRR010000482">
    <property type="protein sequence ID" value="KAK5142082.1"/>
    <property type="molecule type" value="Genomic_DNA"/>
</dbReference>
<organism evidence="2 3">
    <name type="scientific">Rachicladosporium monterosium</name>
    <dbReference type="NCBI Taxonomy" id="1507873"/>
    <lineage>
        <taxon>Eukaryota</taxon>
        <taxon>Fungi</taxon>
        <taxon>Dikarya</taxon>
        <taxon>Ascomycota</taxon>
        <taxon>Pezizomycotina</taxon>
        <taxon>Dothideomycetes</taxon>
        <taxon>Dothideomycetidae</taxon>
        <taxon>Cladosporiales</taxon>
        <taxon>Cladosporiaceae</taxon>
        <taxon>Rachicladosporium</taxon>
    </lineage>
</organism>
<feature type="compositionally biased region" description="Low complexity" evidence="1">
    <location>
        <begin position="64"/>
        <end position="77"/>
    </location>
</feature>
<comment type="caution">
    <text evidence="2">The sequence shown here is derived from an EMBL/GenBank/DDBJ whole genome shotgun (WGS) entry which is preliminary data.</text>
</comment>
<name>A0ABR0L1P5_9PEZI</name>
<evidence type="ECO:0008006" key="4">
    <source>
        <dbReference type="Google" id="ProtNLM"/>
    </source>
</evidence>
<reference evidence="2 3" key="1">
    <citation type="submission" date="2023-08" db="EMBL/GenBank/DDBJ databases">
        <title>Black Yeasts Isolated from many extreme environments.</title>
        <authorList>
            <person name="Coleine C."/>
            <person name="Stajich J.E."/>
            <person name="Selbmann L."/>
        </authorList>
    </citation>
    <scope>NUCLEOTIDE SEQUENCE [LARGE SCALE GENOMIC DNA]</scope>
    <source>
        <strain evidence="2 3">CCFEE 5386</strain>
    </source>
</reference>
<evidence type="ECO:0000313" key="2">
    <source>
        <dbReference type="EMBL" id="KAK5142082.1"/>
    </source>
</evidence>
<evidence type="ECO:0000313" key="3">
    <source>
        <dbReference type="Proteomes" id="UP001308179"/>
    </source>
</evidence>
<proteinExistence type="predicted"/>
<gene>
    <name evidence="2" type="ORF">LTR32_005498</name>
</gene>
<feature type="region of interest" description="Disordered" evidence="1">
    <location>
        <begin position="37"/>
        <end position="106"/>
    </location>
</feature>
<accession>A0ABR0L1P5</accession>
<evidence type="ECO:0000256" key="1">
    <source>
        <dbReference type="SAM" id="MobiDB-lite"/>
    </source>
</evidence>
<sequence length="125" mass="13493">TAEAQSRAEVDELRRSLVVSQRRHEQMVSALRAEVEEARKTGVEEGLRREAESKTGKAEGFDGEMGSPGPAMPMAPAWGEKSLPDVPTEPEKEKSGSIGGGAWFWNRRSPSATAKIAVTPPPAHE</sequence>
<feature type="non-terminal residue" evidence="2">
    <location>
        <position position="1"/>
    </location>
</feature>
<dbReference type="Proteomes" id="UP001308179">
    <property type="component" value="Unassembled WGS sequence"/>
</dbReference>